<gene>
    <name evidence="4" type="ORF">OSB1V03_LOCUS3112</name>
</gene>
<organism evidence="4">
    <name type="scientific">Medioppia subpectinata</name>
    <dbReference type="NCBI Taxonomy" id="1979941"/>
    <lineage>
        <taxon>Eukaryota</taxon>
        <taxon>Metazoa</taxon>
        <taxon>Ecdysozoa</taxon>
        <taxon>Arthropoda</taxon>
        <taxon>Chelicerata</taxon>
        <taxon>Arachnida</taxon>
        <taxon>Acari</taxon>
        <taxon>Acariformes</taxon>
        <taxon>Sarcoptiformes</taxon>
        <taxon>Oribatida</taxon>
        <taxon>Brachypylina</taxon>
        <taxon>Oppioidea</taxon>
        <taxon>Oppiidae</taxon>
        <taxon>Medioppia</taxon>
    </lineage>
</organism>
<keyword evidence="1" id="KW-0245">EGF-like domain</keyword>
<evidence type="ECO:0000256" key="2">
    <source>
        <dbReference type="SAM" id="MobiDB-lite"/>
    </source>
</evidence>
<feature type="region of interest" description="Disordered" evidence="2">
    <location>
        <begin position="398"/>
        <end position="436"/>
    </location>
</feature>
<dbReference type="AlphaFoldDB" id="A0A7R9KGF9"/>
<dbReference type="InterPro" id="IPR050778">
    <property type="entry name" value="Cueball_EGF_LRP_Nidogen"/>
</dbReference>
<accession>A0A7R9KGF9</accession>
<dbReference type="EMBL" id="CAJPIZ010001217">
    <property type="protein sequence ID" value="CAG2103079.1"/>
    <property type="molecule type" value="Genomic_DNA"/>
</dbReference>
<evidence type="ECO:0000256" key="1">
    <source>
        <dbReference type="ARBA" id="ARBA00022536"/>
    </source>
</evidence>
<dbReference type="OrthoDB" id="6531898at2759"/>
<reference evidence="4" key="1">
    <citation type="submission" date="2020-11" db="EMBL/GenBank/DDBJ databases">
        <authorList>
            <person name="Tran Van P."/>
        </authorList>
    </citation>
    <scope>NUCLEOTIDE SEQUENCE</scope>
</reference>
<keyword evidence="3" id="KW-0812">Transmembrane</keyword>
<feature type="transmembrane region" description="Helical" evidence="3">
    <location>
        <begin position="350"/>
        <end position="373"/>
    </location>
</feature>
<evidence type="ECO:0000256" key="3">
    <source>
        <dbReference type="SAM" id="Phobius"/>
    </source>
</evidence>
<protein>
    <submittedName>
        <fullName evidence="4">Uncharacterized protein</fullName>
    </submittedName>
</protein>
<dbReference type="PANTHER" id="PTHR46513">
    <property type="entry name" value="VITELLOGENIN RECEPTOR-LIKE PROTEIN-RELATED-RELATED"/>
    <property type="match status" value="1"/>
</dbReference>
<name>A0A7R9KGF9_9ACAR</name>
<evidence type="ECO:0000313" key="5">
    <source>
        <dbReference type="Proteomes" id="UP000759131"/>
    </source>
</evidence>
<proteinExistence type="predicted"/>
<dbReference type="EMBL" id="OC855792">
    <property type="protein sequence ID" value="CAD7622649.1"/>
    <property type="molecule type" value="Genomic_DNA"/>
</dbReference>
<sequence>MIIRDNKLLIKYTSGYQCFSRHFSISYKSKLMGIGPPLIISATNAIVITNDNQSVDTISYHSYNYYPIIDYLIERRANINAPAHNIAYLVNYGLIYWIDSVANSINMMDINYPHLIYTILQLNTGFARDLRINTASEVLVWCEIGFNAGLWESRLDSTNRTAIYANPKHRQPFHLTVDYRQQRYYFVDITDSSLYSVDFLGGHEIYYMTSRPLLSSAVLGMTVFDNDLYLATDHVIYRIREPAMGVSEAELLYITSGYDRNLDDKNGHQFYNTNPTDTKRDMIYEFQVIDPNERPVAKNRCSGHSCRHVCVPSGQSYGCLTPDQPMLPMNDPSEPVVSPLIMNTCNSVDILSIVNTIVIAFMILLIVGLYLSVKKIVLTIEKRLFQVIIPTVTFKRVGGADDEDPPRKRLPEDHDYENNDRNHDYEIIDHDKRESG</sequence>
<dbReference type="Proteomes" id="UP000759131">
    <property type="component" value="Unassembled WGS sequence"/>
</dbReference>
<dbReference type="SUPFAM" id="SSF63825">
    <property type="entry name" value="YWTD domain"/>
    <property type="match status" value="1"/>
</dbReference>
<keyword evidence="3" id="KW-0472">Membrane</keyword>
<keyword evidence="5" id="KW-1185">Reference proteome</keyword>
<dbReference type="Gene3D" id="2.120.10.30">
    <property type="entry name" value="TolB, C-terminal domain"/>
    <property type="match status" value="1"/>
</dbReference>
<keyword evidence="3" id="KW-1133">Transmembrane helix</keyword>
<dbReference type="InterPro" id="IPR011042">
    <property type="entry name" value="6-blade_b-propeller_TolB-like"/>
</dbReference>
<feature type="compositionally biased region" description="Basic and acidic residues" evidence="2">
    <location>
        <begin position="405"/>
        <end position="436"/>
    </location>
</feature>
<evidence type="ECO:0000313" key="4">
    <source>
        <dbReference type="EMBL" id="CAD7622649.1"/>
    </source>
</evidence>